<keyword evidence="4" id="KW-1003">Cell membrane</keyword>
<keyword evidence="6 8" id="KW-1133">Transmembrane helix</keyword>
<comment type="similarity">
    <text evidence="2">Belongs to the autoinducer-2 exporter (AI-2E) (TC 2.A.86) family.</text>
</comment>
<feature type="transmembrane region" description="Helical" evidence="8">
    <location>
        <begin position="257"/>
        <end position="278"/>
    </location>
</feature>
<name>A0ABV9EUM0_9ACTN</name>
<keyword evidence="5 8" id="KW-0812">Transmembrane</keyword>
<feature type="transmembrane region" description="Helical" evidence="8">
    <location>
        <begin position="195"/>
        <end position="217"/>
    </location>
</feature>
<comment type="caution">
    <text evidence="9">The sequence shown here is derived from an EMBL/GenBank/DDBJ whole genome shotgun (WGS) entry which is preliminary data.</text>
</comment>
<evidence type="ECO:0000256" key="8">
    <source>
        <dbReference type="SAM" id="Phobius"/>
    </source>
</evidence>
<dbReference type="InterPro" id="IPR002549">
    <property type="entry name" value="AI-2E-like"/>
</dbReference>
<feature type="transmembrane region" description="Helical" evidence="8">
    <location>
        <begin position="32"/>
        <end position="53"/>
    </location>
</feature>
<feature type="transmembrane region" description="Helical" evidence="8">
    <location>
        <begin position="223"/>
        <end position="245"/>
    </location>
</feature>
<gene>
    <name evidence="9" type="ORF">ACFO8L_37430</name>
</gene>
<dbReference type="Pfam" id="PF01594">
    <property type="entry name" value="AI-2E_transport"/>
    <property type="match status" value="1"/>
</dbReference>
<feature type="transmembrane region" description="Helical" evidence="8">
    <location>
        <begin position="9"/>
        <end position="26"/>
    </location>
</feature>
<evidence type="ECO:0000313" key="10">
    <source>
        <dbReference type="Proteomes" id="UP001595891"/>
    </source>
</evidence>
<proteinExistence type="inferred from homology"/>
<sequence>MSDRAIPRALVMLLITAAAVVTLAGIKAIDTIVGPVVLALVLTIAVSPIRAWLTRRHAPGWLVVAVPLAVVIVGLLGMVAVLTVAVVQMAVLVPGYSNQFNKLVADAQSWAAAHGIAPQVSKALRSFDPGKIFEFAQGLLSSVLGVVSSLLLIVILLLAMSLDAPVISRIMSAASAERPAITTALTTFAHKTRRYLLVSTIFGLICAALDVVGLYVLHVPLPLLWGVVALITNYIPNIGFVIGLVPPALLALLTGGIRAMILVVIVYMVINIVVQSFIQPKFLGDAVGLSTTVTFLSLIIWATVLGPLGALLAIPLTLLTRALFIDSDPGAKWSGAFVSGEIPSERPRS</sequence>
<feature type="transmembrane region" description="Helical" evidence="8">
    <location>
        <begin position="60"/>
        <end position="93"/>
    </location>
</feature>
<evidence type="ECO:0000256" key="2">
    <source>
        <dbReference type="ARBA" id="ARBA00009773"/>
    </source>
</evidence>
<evidence type="ECO:0000256" key="3">
    <source>
        <dbReference type="ARBA" id="ARBA00022448"/>
    </source>
</evidence>
<reference evidence="10" key="1">
    <citation type="journal article" date="2019" name="Int. J. Syst. Evol. Microbiol.">
        <title>The Global Catalogue of Microorganisms (GCM) 10K type strain sequencing project: providing services to taxonomists for standard genome sequencing and annotation.</title>
        <authorList>
            <consortium name="The Broad Institute Genomics Platform"/>
            <consortium name="The Broad Institute Genome Sequencing Center for Infectious Disease"/>
            <person name="Wu L."/>
            <person name="Ma J."/>
        </authorList>
    </citation>
    <scope>NUCLEOTIDE SEQUENCE [LARGE SCALE GENOMIC DNA]</scope>
    <source>
        <strain evidence="10">CCUG 49560</strain>
    </source>
</reference>
<feature type="transmembrane region" description="Helical" evidence="8">
    <location>
        <begin position="298"/>
        <end position="319"/>
    </location>
</feature>
<dbReference type="RefSeq" id="WP_262845505.1">
    <property type="nucleotide sequence ID" value="NZ_JANZYP010000040.1"/>
</dbReference>
<dbReference type="PANTHER" id="PTHR21716:SF53">
    <property type="entry name" value="PERMEASE PERM-RELATED"/>
    <property type="match status" value="1"/>
</dbReference>
<dbReference type="EMBL" id="JBHSFN010000037">
    <property type="protein sequence ID" value="MFC4591824.1"/>
    <property type="molecule type" value="Genomic_DNA"/>
</dbReference>
<comment type="subcellular location">
    <subcellularLocation>
        <location evidence="1">Cell membrane</location>
        <topology evidence="1">Multi-pass membrane protein</topology>
    </subcellularLocation>
</comment>
<protein>
    <submittedName>
        <fullName evidence="9">AI-2E family transporter</fullName>
    </submittedName>
</protein>
<accession>A0ABV9EUM0</accession>
<keyword evidence="10" id="KW-1185">Reference proteome</keyword>
<organism evidence="9 10">
    <name type="scientific">Sphaerisporangium corydalis</name>
    <dbReference type="NCBI Taxonomy" id="1441875"/>
    <lineage>
        <taxon>Bacteria</taxon>
        <taxon>Bacillati</taxon>
        <taxon>Actinomycetota</taxon>
        <taxon>Actinomycetes</taxon>
        <taxon>Streptosporangiales</taxon>
        <taxon>Streptosporangiaceae</taxon>
        <taxon>Sphaerisporangium</taxon>
    </lineage>
</organism>
<evidence type="ECO:0000256" key="6">
    <source>
        <dbReference type="ARBA" id="ARBA00022989"/>
    </source>
</evidence>
<dbReference type="Proteomes" id="UP001595891">
    <property type="component" value="Unassembled WGS sequence"/>
</dbReference>
<evidence type="ECO:0000256" key="7">
    <source>
        <dbReference type="ARBA" id="ARBA00023136"/>
    </source>
</evidence>
<feature type="transmembrane region" description="Helical" evidence="8">
    <location>
        <begin position="139"/>
        <end position="162"/>
    </location>
</feature>
<evidence type="ECO:0000313" key="9">
    <source>
        <dbReference type="EMBL" id="MFC4591824.1"/>
    </source>
</evidence>
<evidence type="ECO:0000256" key="5">
    <source>
        <dbReference type="ARBA" id="ARBA00022692"/>
    </source>
</evidence>
<keyword evidence="3" id="KW-0813">Transport</keyword>
<dbReference type="PANTHER" id="PTHR21716">
    <property type="entry name" value="TRANSMEMBRANE PROTEIN"/>
    <property type="match status" value="1"/>
</dbReference>
<keyword evidence="7 8" id="KW-0472">Membrane</keyword>
<evidence type="ECO:0000256" key="4">
    <source>
        <dbReference type="ARBA" id="ARBA00022475"/>
    </source>
</evidence>
<evidence type="ECO:0000256" key="1">
    <source>
        <dbReference type="ARBA" id="ARBA00004651"/>
    </source>
</evidence>